<evidence type="ECO:0000313" key="4">
    <source>
        <dbReference type="Proteomes" id="UP000183567"/>
    </source>
</evidence>
<feature type="compositionally biased region" description="Low complexity" evidence="1">
    <location>
        <begin position="274"/>
        <end position="292"/>
    </location>
</feature>
<proteinExistence type="predicted"/>
<dbReference type="AlphaFoldDB" id="A0A1J8R616"/>
<evidence type="ECO:0000256" key="1">
    <source>
        <dbReference type="SAM" id="MobiDB-lite"/>
    </source>
</evidence>
<keyword evidence="2" id="KW-1133">Transmembrane helix</keyword>
<keyword evidence="2" id="KW-0472">Membrane</keyword>
<feature type="region of interest" description="Disordered" evidence="1">
    <location>
        <begin position="272"/>
        <end position="292"/>
    </location>
</feature>
<keyword evidence="2" id="KW-0812">Transmembrane</keyword>
<keyword evidence="4" id="KW-1185">Reference proteome</keyword>
<dbReference type="EMBL" id="LVVM01000282">
    <property type="protein sequence ID" value="OJA21089.1"/>
    <property type="molecule type" value="Genomic_DNA"/>
</dbReference>
<feature type="transmembrane region" description="Helical" evidence="2">
    <location>
        <begin position="147"/>
        <end position="166"/>
    </location>
</feature>
<feature type="transmembrane region" description="Helical" evidence="2">
    <location>
        <begin position="186"/>
        <end position="208"/>
    </location>
</feature>
<organism evidence="3 4">
    <name type="scientific">Rhizopogon vesiculosus</name>
    <dbReference type="NCBI Taxonomy" id="180088"/>
    <lineage>
        <taxon>Eukaryota</taxon>
        <taxon>Fungi</taxon>
        <taxon>Dikarya</taxon>
        <taxon>Basidiomycota</taxon>
        <taxon>Agaricomycotina</taxon>
        <taxon>Agaricomycetes</taxon>
        <taxon>Agaricomycetidae</taxon>
        <taxon>Boletales</taxon>
        <taxon>Suillineae</taxon>
        <taxon>Rhizopogonaceae</taxon>
        <taxon>Rhizopogon</taxon>
    </lineage>
</organism>
<dbReference type="Proteomes" id="UP000183567">
    <property type="component" value="Unassembled WGS sequence"/>
</dbReference>
<evidence type="ECO:0000256" key="2">
    <source>
        <dbReference type="SAM" id="Phobius"/>
    </source>
</evidence>
<name>A0A1J8R616_9AGAM</name>
<feature type="transmembrane region" description="Helical" evidence="2">
    <location>
        <begin position="75"/>
        <end position="98"/>
    </location>
</feature>
<protein>
    <submittedName>
        <fullName evidence="3">Uncharacterized protein</fullName>
    </submittedName>
</protein>
<feature type="transmembrane region" description="Helical" evidence="2">
    <location>
        <begin position="20"/>
        <end position="39"/>
    </location>
</feature>
<gene>
    <name evidence="3" type="ORF">AZE42_07726</name>
</gene>
<evidence type="ECO:0000313" key="3">
    <source>
        <dbReference type="EMBL" id="OJA21089.1"/>
    </source>
</evidence>
<feature type="transmembrane region" description="Helical" evidence="2">
    <location>
        <begin position="105"/>
        <end position="127"/>
    </location>
</feature>
<feature type="transmembrane region" description="Helical" evidence="2">
    <location>
        <begin position="214"/>
        <end position="234"/>
    </location>
</feature>
<sequence length="292" mass="32215">MALPPIDRMFITAAWLESILYGIKIILPSCIFHISIATVHNFLCLFRSLQAFTNPAIISVSDGSILYLFRSTFLSFIMGILYVLNGLALNLMLIWRLYVIWHKKWILTVMIILQAAQTATTVTAWALILQSGQLFSHRVREFVNASFAFDLAITVAVTSGIVYRLWRAGRIVSDLTGRHNTYKAAIYTVMESGALYTSSIIVLSTLVMSGNLSGIVALNVGIQIATLAPLLLIARIGLGLTHGEDTEVETLSIGPTFARRVQANAFDESCSYPMDTMDSSSRSTRKSIQSIP</sequence>
<dbReference type="OrthoDB" id="3357408at2759"/>
<accession>A0A1J8R616</accession>
<comment type="caution">
    <text evidence="3">The sequence shown here is derived from an EMBL/GenBank/DDBJ whole genome shotgun (WGS) entry which is preliminary data.</text>
</comment>
<reference evidence="3 4" key="1">
    <citation type="submission" date="2016-03" db="EMBL/GenBank/DDBJ databases">
        <title>Comparative genomics of the ectomycorrhizal sister species Rhizopogon vinicolor and Rhizopogon vesiculosus (Basidiomycota: Boletales) reveals a divergence of the mating type B locus.</title>
        <authorList>
            <person name="Mujic A.B."/>
            <person name="Kuo A."/>
            <person name="Tritt A."/>
            <person name="Lipzen A."/>
            <person name="Chen C."/>
            <person name="Johnson J."/>
            <person name="Sharma A."/>
            <person name="Barry K."/>
            <person name="Grigoriev I.V."/>
            <person name="Spatafora J.W."/>
        </authorList>
    </citation>
    <scope>NUCLEOTIDE SEQUENCE [LARGE SCALE GENOMIC DNA]</scope>
    <source>
        <strain evidence="3 4">AM-OR11-056</strain>
    </source>
</reference>